<dbReference type="InterPro" id="IPR010281">
    <property type="entry name" value="DUF885"/>
</dbReference>
<dbReference type="PROSITE" id="PS51257">
    <property type="entry name" value="PROKAR_LIPOPROTEIN"/>
    <property type="match status" value="1"/>
</dbReference>
<sequence length="575" mass="62177">MKTVLLAGIACLSLAACATPPAGETVSATTPAQTAPTPSWKALVDQSIEQWFAVDPSFAIYEGAHQYDGKLPDWSDTGLKARAAFLHSVIDKAGSFTGLSEADSFERDYMVQVAKGQLFWLEDADLPHTNPTFYINGGLDPNVYVSRDYADKPTRMKAMIAFFKAVPAAAAQIGANLPAAMPASFIKVGKDGFGGFADYYRGDARAAFADVADPALQADFKASSEAAAAAMKAVSEQVAKATATQDFAMGADKFSRMVAATEAVDAPLDRLEAVGRADLVRNQQALKAACVKFAPGKTIPQCFDKMRADKPADGPVAEARREIPELAQFVRTHDILTIPGTKLAQVEESPPYNRANSAYIDPPGPLENGGSSIYYISPPDPAWSKQMQMDYIPGKADLLFTTVHEVMPGHYLQFLHSNAAPSMVGKLFVGYAFAEGWAHYAEEMMLEAGLGNGDPGVQVGQISNALLRNCRYLSAIGLHARGMTQAQSKSLFMKECYQDEGTAEQQAARGTYDPAYLNYTLGKLMIRKLREDWTATRGGRTAWKAFHDDFLSHGGPPIPLVRQIMMKEDAPHAVF</sequence>
<dbReference type="RefSeq" id="WP_059151759.1">
    <property type="nucleotide sequence ID" value="NZ_KQ130454.1"/>
</dbReference>
<dbReference type="OrthoDB" id="9769898at2"/>
<name>A0A0J7XTV4_9SPHN</name>
<gene>
    <name evidence="2" type="ORF">V474_18595</name>
</gene>
<dbReference type="PATRIC" id="fig|1114963.3.peg.2557"/>
<keyword evidence="1" id="KW-0732">Signal</keyword>
<evidence type="ECO:0000313" key="3">
    <source>
        <dbReference type="Proteomes" id="UP000052268"/>
    </source>
</evidence>
<feature type="chain" id="PRO_5005291684" description="DUF885 domain-containing protein" evidence="1">
    <location>
        <begin position="19"/>
        <end position="575"/>
    </location>
</feature>
<dbReference type="Proteomes" id="UP000052268">
    <property type="component" value="Unassembled WGS sequence"/>
</dbReference>
<feature type="signal peptide" evidence="1">
    <location>
        <begin position="1"/>
        <end position="18"/>
    </location>
</feature>
<evidence type="ECO:0008006" key="4">
    <source>
        <dbReference type="Google" id="ProtNLM"/>
    </source>
</evidence>
<organism evidence="2 3">
    <name type="scientific">Novosphingobium barchaimii LL02</name>
    <dbReference type="NCBI Taxonomy" id="1114963"/>
    <lineage>
        <taxon>Bacteria</taxon>
        <taxon>Pseudomonadati</taxon>
        <taxon>Pseudomonadota</taxon>
        <taxon>Alphaproteobacteria</taxon>
        <taxon>Sphingomonadales</taxon>
        <taxon>Sphingomonadaceae</taxon>
        <taxon>Novosphingobium</taxon>
    </lineage>
</organism>
<reference evidence="2 3" key="1">
    <citation type="journal article" date="2015" name="G3 (Bethesda)">
        <title>Insights into Ongoing Evolution of the Hexachlorocyclohexane Catabolic Pathway from Comparative Genomics of Ten Sphingomonadaceae Strains.</title>
        <authorList>
            <person name="Pearce S.L."/>
            <person name="Oakeshott J.G."/>
            <person name="Pandey G."/>
        </authorList>
    </citation>
    <scope>NUCLEOTIDE SEQUENCE [LARGE SCALE GENOMIC DNA]</scope>
    <source>
        <strain evidence="2 3">LL02</strain>
    </source>
</reference>
<dbReference type="Pfam" id="PF05960">
    <property type="entry name" value="DUF885"/>
    <property type="match status" value="1"/>
</dbReference>
<protein>
    <recommendedName>
        <fullName evidence="4">DUF885 domain-containing protein</fullName>
    </recommendedName>
</protein>
<proteinExistence type="predicted"/>
<comment type="caution">
    <text evidence="2">The sequence shown here is derived from an EMBL/GenBank/DDBJ whole genome shotgun (WGS) entry which is preliminary data.</text>
</comment>
<dbReference type="EMBL" id="JACU01000005">
    <property type="protein sequence ID" value="KMS55072.1"/>
    <property type="molecule type" value="Genomic_DNA"/>
</dbReference>
<dbReference type="PANTHER" id="PTHR33361">
    <property type="entry name" value="GLR0591 PROTEIN"/>
    <property type="match status" value="1"/>
</dbReference>
<evidence type="ECO:0000313" key="2">
    <source>
        <dbReference type="EMBL" id="KMS55072.1"/>
    </source>
</evidence>
<accession>A0A0J7XTV4</accession>
<evidence type="ECO:0000256" key="1">
    <source>
        <dbReference type="SAM" id="SignalP"/>
    </source>
</evidence>
<dbReference type="PANTHER" id="PTHR33361:SF15">
    <property type="entry name" value="DUF885 FAMILY LIPOPROTEIN"/>
    <property type="match status" value="1"/>
</dbReference>
<keyword evidence="3" id="KW-1185">Reference proteome</keyword>
<dbReference type="AlphaFoldDB" id="A0A0J7XTV4"/>